<evidence type="ECO:0000313" key="8">
    <source>
        <dbReference type="Proteomes" id="UP000305778"/>
    </source>
</evidence>
<evidence type="ECO:0000256" key="4">
    <source>
        <dbReference type="ARBA" id="ARBA00022729"/>
    </source>
</evidence>
<sequence>MSMRMSCALTTVALAATAVLTACAAGSGGEGYGSGSGPSHGTHTLSTVMGEVRVPDDPKRVVVLDTAELDSAITLGVKPVGATSTGTGSGFLDYLGKDQTSGIKDVGRIGAPNLEAIAALEPDLILGSELRDADHYAELSRIAPTVFTESTGAPWKADFLVHAAALGRSAAAKKAIAAYRAHTAQVTAALGGADAAARTKVSMVRFVEGADIRLYARENYIGTLLADVGLGRPAAIDQASDGFSLGVSPEQIDRADGDVLFYSTYGDAKAAKETVTTGGPLWKKLTPVKNHKAFRVDDELWYQGIGYTAADKILDELKAYLAT</sequence>
<evidence type="ECO:0000256" key="1">
    <source>
        <dbReference type="ARBA" id="ARBA00004196"/>
    </source>
</evidence>
<dbReference type="OrthoDB" id="9793175at2"/>
<feature type="chain" id="PRO_5020487173" evidence="5">
    <location>
        <begin position="25"/>
        <end position="323"/>
    </location>
</feature>
<reference evidence="7 8" key="1">
    <citation type="submission" date="2019-04" db="EMBL/GenBank/DDBJ databases">
        <title>Streptomyces oryziradicis sp. nov., a novel actinomycete isolated from rhizosphere soil of rice (Oryza sativa L.).</title>
        <authorList>
            <person name="Li C."/>
        </authorList>
    </citation>
    <scope>NUCLEOTIDE SEQUENCE [LARGE SCALE GENOMIC DNA]</scope>
    <source>
        <strain evidence="7 8">NEAU-C40</strain>
    </source>
</reference>
<keyword evidence="4 5" id="KW-0732">Signal</keyword>
<dbReference type="InterPro" id="IPR002491">
    <property type="entry name" value="ABC_transptr_periplasmic_BD"/>
</dbReference>
<dbReference type="PROSITE" id="PS50983">
    <property type="entry name" value="FE_B12_PBP"/>
    <property type="match status" value="1"/>
</dbReference>
<evidence type="ECO:0000256" key="5">
    <source>
        <dbReference type="SAM" id="SignalP"/>
    </source>
</evidence>
<dbReference type="GO" id="GO:1901678">
    <property type="term" value="P:iron coordination entity transport"/>
    <property type="evidence" value="ECO:0007669"/>
    <property type="project" value="UniProtKB-ARBA"/>
</dbReference>
<comment type="subcellular location">
    <subcellularLocation>
        <location evidence="1">Cell envelope</location>
    </subcellularLocation>
</comment>
<dbReference type="Pfam" id="PF01497">
    <property type="entry name" value="Peripla_BP_2"/>
    <property type="match status" value="1"/>
</dbReference>
<dbReference type="GO" id="GO:0030288">
    <property type="term" value="C:outer membrane-bounded periplasmic space"/>
    <property type="evidence" value="ECO:0007669"/>
    <property type="project" value="TreeGrafter"/>
</dbReference>
<organism evidence="7 8">
    <name type="scientific">Actinacidiphila oryziradicis</name>
    <dbReference type="NCBI Taxonomy" id="2571141"/>
    <lineage>
        <taxon>Bacteria</taxon>
        <taxon>Bacillati</taxon>
        <taxon>Actinomycetota</taxon>
        <taxon>Actinomycetes</taxon>
        <taxon>Kitasatosporales</taxon>
        <taxon>Streptomycetaceae</taxon>
        <taxon>Actinacidiphila</taxon>
    </lineage>
</organism>
<dbReference type="AlphaFoldDB" id="A0A4U0SJZ1"/>
<accession>A0A4U0SJZ1</accession>
<dbReference type="PROSITE" id="PS51257">
    <property type="entry name" value="PROKAR_LIPOPROTEIN"/>
    <property type="match status" value="1"/>
</dbReference>
<dbReference type="Gene3D" id="3.40.50.1980">
    <property type="entry name" value="Nitrogenase molybdenum iron protein domain"/>
    <property type="match status" value="2"/>
</dbReference>
<keyword evidence="8" id="KW-1185">Reference proteome</keyword>
<evidence type="ECO:0000313" key="7">
    <source>
        <dbReference type="EMBL" id="TKA09962.1"/>
    </source>
</evidence>
<comment type="similarity">
    <text evidence="2">Belongs to the bacterial solute-binding protein 8 family.</text>
</comment>
<evidence type="ECO:0000259" key="6">
    <source>
        <dbReference type="PROSITE" id="PS50983"/>
    </source>
</evidence>
<dbReference type="PANTHER" id="PTHR30532:SF25">
    <property type="entry name" value="IRON(III) DICITRATE-BINDING PERIPLASMIC PROTEIN"/>
    <property type="match status" value="1"/>
</dbReference>
<name>A0A4U0SJZ1_9ACTN</name>
<feature type="domain" description="Fe/B12 periplasmic-binding" evidence="6">
    <location>
        <begin position="60"/>
        <end position="323"/>
    </location>
</feature>
<dbReference type="EMBL" id="SUMC01000018">
    <property type="protein sequence ID" value="TKA09962.1"/>
    <property type="molecule type" value="Genomic_DNA"/>
</dbReference>
<dbReference type="InterPro" id="IPR051313">
    <property type="entry name" value="Bact_iron-sidero_bind"/>
</dbReference>
<dbReference type="PANTHER" id="PTHR30532">
    <property type="entry name" value="IRON III DICITRATE-BINDING PERIPLASMIC PROTEIN"/>
    <property type="match status" value="1"/>
</dbReference>
<evidence type="ECO:0000256" key="3">
    <source>
        <dbReference type="ARBA" id="ARBA00022448"/>
    </source>
</evidence>
<keyword evidence="3" id="KW-0813">Transport</keyword>
<proteinExistence type="inferred from homology"/>
<dbReference type="CDD" id="cd01146">
    <property type="entry name" value="FhuD"/>
    <property type="match status" value="1"/>
</dbReference>
<dbReference type="SUPFAM" id="SSF53807">
    <property type="entry name" value="Helical backbone' metal receptor"/>
    <property type="match status" value="1"/>
</dbReference>
<protein>
    <submittedName>
        <fullName evidence="7">Iron-siderophore ABC transporter substrate-binding protein</fullName>
    </submittedName>
</protein>
<feature type="signal peptide" evidence="5">
    <location>
        <begin position="1"/>
        <end position="24"/>
    </location>
</feature>
<dbReference type="Proteomes" id="UP000305778">
    <property type="component" value="Unassembled WGS sequence"/>
</dbReference>
<comment type="caution">
    <text evidence="7">The sequence shown here is derived from an EMBL/GenBank/DDBJ whole genome shotgun (WGS) entry which is preliminary data.</text>
</comment>
<gene>
    <name evidence="7" type="ORF">FCI23_20050</name>
</gene>
<evidence type="ECO:0000256" key="2">
    <source>
        <dbReference type="ARBA" id="ARBA00008814"/>
    </source>
</evidence>